<dbReference type="EMBL" id="JACBZS010000001">
    <property type="protein sequence ID" value="NYI71079.1"/>
    <property type="molecule type" value="Genomic_DNA"/>
</dbReference>
<evidence type="ECO:0000313" key="6">
    <source>
        <dbReference type="Proteomes" id="UP000527616"/>
    </source>
</evidence>
<keyword evidence="1 2" id="KW-0732">Signal</keyword>
<evidence type="ECO:0000256" key="2">
    <source>
        <dbReference type="SAM" id="SignalP"/>
    </source>
</evidence>
<proteinExistence type="predicted"/>
<dbReference type="Pfam" id="PF13517">
    <property type="entry name" value="FG-GAP_3"/>
    <property type="match status" value="2"/>
</dbReference>
<evidence type="ECO:0008006" key="7">
    <source>
        <dbReference type="Google" id="ProtNLM"/>
    </source>
</evidence>
<dbReference type="AlphaFoldDB" id="A0A7Z0D949"/>
<gene>
    <name evidence="5" type="ORF">GGQ54_001639</name>
</gene>
<organism evidence="5 6">
    <name type="scientific">Naumannella cuiyingiana</name>
    <dbReference type="NCBI Taxonomy" id="1347891"/>
    <lineage>
        <taxon>Bacteria</taxon>
        <taxon>Bacillati</taxon>
        <taxon>Actinomycetota</taxon>
        <taxon>Actinomycetes</taxon>
        <taxon>Propionibacteriales</taxon>
        <taxon>Propionibacteriaceae</taxon>
        <taxon>Naumannella</taxon>
    </lineage>
</organism>
<comment type="caution">
    <text evidence="5">The sequence shown here is derived from an EMBL/GenBank/DDBJ whole genome shotgun (WGS) entry which is preliminary data.</text>
</comment>
<feature type="domain" description="Glycoside hydrolase 123 catalytic" evidence="3">
    <location>
        <begin position="276"/>
        <end position="564"/>
    </location>
</feature>
<accession>A0A7Z0D949</accession>
<keyword evidence="6" id="KW-1185">Reference proteome</keyword>
<protein>
    <recommendedName>
        <fullName evidence="7">DUF4091 domain-containing protein</fullName>
    </recommendedName>
</protein>
<reference evidence="5 6" key="1">
    <citation type="submission" date="2020-07" db="EMBL/GenBank/DDBJ databases">
        <title>Sequencing the genomes of 1000 actinobacteria strains.</title>
        <authorList>
            <person name="Klenk H.-P."/>
        </authorList>
    </citation>
    <scope>NUCLEOTIDE SEQUENCE [LARGE SCALE GENOMIC DNA]</scope>
    <source>
        <strain evidence="5 6">DSM 103164</strain>
    </source>
</reference>
<dbReference type="Proteomes" id="UP000527616">
    <property type="component" value="Unassembled WGS sequence"/>
</dbReference>
<dbReference type="Pfam" id="PF13320">
    <property type="entry name" value="GH123_cat"/>
    <property type="match status" value="1"/>
</dbReference>
<evidence type="ECO:0000313" key="5">
    <source>
        <dbReference type="EMBL" id="NYI71079.1"/>
    </source>
</evidence>
<dbReference type="PANTHER" id="PTHR44103">
    <property type="entry name" value="PROPROTEIN CONVERTASE P"/>
    <property type="match status" value="1"/>
</dbReference>
<dbReference type="InterPro" id="IPR053850">
    <property type="entry name" value="Glyco_hydro_123_N_2"/>
</dbReference>
<evidence type="ECO:0000259" key="4">
    <source>
        <dbReference type="Pfam" id="PF22680"/>
    </source>
</evidence>
<feature type="chain" id="PRO_5030763477" description="DUF4091 domain-containing protein" evidence="2">
    <location>
        <begin position="27"/>
        <end position="881"/>
    </location>
</feature>
<sequence>MRIRRLAAATILATILITGTAPHANAAGSLSWWIADSSVNVFYSEPARSQKASLVMARNEYESFQVVLKSDAANTITSVTSSALTAGTNQIAASNVRTNYVEYVQLESNSNTAVGDGSEWRYPTMASNAPGWFPETLSNDASIGLQANTPRPIWVTVYAPAAAEPGQYRGKLTVNTTAGALTIPYSVEVGAATLPNPGKSAYTTLIHQQIVGAWYNTTTATNHASDPITAFYGYERWTPQWWTIVGKMADAMKETRVNGIFINSPALLLDGGTTLDPATGKYTFNWSRFDQYVQYYLDRDMVKVLEGVAIGHPDPTQNAGVNYLTYVLQRDGAGRLTTGLSPVDSATSRNWIDQYLPALFDHLRQKGWYKLWYQQVADEPDTANSQQQYAYFMSKLRAVAPDVPAGDASWSLGAHSYAVSQGANVVVPTVDNYEANRSSYDAMRSKGVRTWVYNMCCSGTHGYYAMNRFVDSKVYEGRVLPWASFKYGVTGYLHWAWNFWTPGIGSTKSFDTMTDPQYGVGGTANAFKGDQYIVHPDTKNTSIKATIRSQSQRDGAEDYELLALAAKVDPAAVKALIDRVAPSYNPADRPYDIGNLRAARDELVRLASGTALPGTASLNGDTMAELVQVAADGTTRAWLNGSPTVESSYTGSPLQIATGVTDPRRLRFADLDGDGRTERIMINSDGTIDAWWNASATVTKSFVGTPTRIASGFADPARVRFADLDGDGRAELINVETSGTIRAWWNATDTVAGSFVHGPLEVGWGFNDPGRVQFADLNGDKLADLINVNSNGTISGWRNQTATVANSFKDPSTVIASGFTDPTRVRFAQLDHDQRAELINIDSSGNIRAWWNASSTFAYIYPYDPQVIASGFSDPGRVLFG</sequence>
<dbReference type="PANTHER" id="PTHR44103:SF1">
    <property type="entry name" value="PROPROTEIN CONVERTASE P"/>
    <property type="match status" value="1"/>
</dbReference>
<dbReference type="InterPro" id="IPR013517">
    <property type="entry name" value="FG-GAP"/>
</dbReference>
<dbReference type="SUPFAM" id="SSF69318">
    <property type="entry name" value="Integrin alpha N-terminal domain"/>
    <property type="match status" value="1"/>
</dbReference>
<feature type="signal peptide" evidence="2">
    <location>
        <begin position="1"/>
        <end position="26"/>
    </location>
</feature>
<dbReference type="Pfam" id="PF22680">
    <property type="entry name" value="Glyco_hydro_123_N_2"/>
    <property type="match status" value="1"/>
</dbReference>
<evidence type="ECO:0000256" key="1">
    <source>
        <dbReference type="ARBA" id="ARBA00022729"/>
    </source>
</evidence>
<evidence type="ECO:0000259" key="3">
    <source>
        <dbReference type="Pfam" id="PF13320"/>
    </source>
</evidence>
<dbReference type="InterPro" id="IPR025150">
    <property type="entry name" value="GH123_cat"/>
</dbReference>
<feature type="domain" description="Glycoside hydrolase 123 N-terminal" evidence="4">
    <location>
        <begin position="58"/>
        <end position="175"/>
    </location>
</feature>
<dbReference type="InterPro" id="IPR028994">
    <property type="entry name" value="Integrin_alpha_N"/>
</dbReference>
<dbReference type="RefSeq" id="WP_179444948.1">
    <property type="nucleotide sequence ID" value="NZ_JACBZS010000001.1"/>
</dbReference>
<name>A0A7Z0D949_9ACTN</name>